<dbReference type="GO" id="GO:0004673">
    <property type="term" value="F:protein histidine kinase activity"/>
    <property type="evidence" value="ECO:0007669"/>
    <property type="project" value="UniProtKB-EC"/>
</dbReference>
<evidence type="ECO:0000256" key="11">
    <source>
        <dbReference type="ARBA" id="ARBA00023012"/>
    </source>
</evidence>
<dbReference type="PANTHER" id="PTHR44936:SF9">
    <property type="entry name" value="SENSOR PROTEIN CREC"/>
    <property type="match status" value="1"/>
</dbReference>
<dbReference type="InterPro" id="IPR005467">
    <property type="entry name" value="His_kinase_dom"/>
</dbReference>
<dbReference type="Gene3D" id="6.10.340.10">
    <property type="match status" value="1"/>
</dbReference>
<feature type="domain" description="HAMP" evidence="15">
    <location>
        <begin position="364"/>
        <end position="433"/>
    </location>
</feature>
<keyword evidence="10 13" id="KW-1133">Transmembrane helix</keyword>
<evidence type="ECO:0000313" key="17">
    <source>
        <dbReference type="Proteomes" id="UP000579153"/>
    </source>
</evidence>
<comment type="catalytic activity">
    <reaction evidence="1">
        <text>ATP + protein L-histidine = ADP + protein N-phospho-L-histidine.</text>
        <dbReference type="EC" id="2.7.13.3"/>
    </reaction>
</comment>
<dbReference type="EC" id="2.7.13.3" evidence="3"/>
<feature type="compositionally biased region" description="Low complexity" evidence="12">
    <location>
        <begin position="803"/>
        <end position="822"/>
    </location>
</feature>
<evidence type="ECO:0000256" key="3">
    <source>
        <dbReference type="ARBA" id="ARBA00012438"/>
    </source>
</evidence>
<name>A0A7W9LFJ3_9ACTN</name>
<evidence type="ECO:0000256" key="4">
    <source>
        <dbReference type="ARBA" id="ARBA00022553"/>
    </source>
</evidence>
<dbReference type="Pfam" id="PF02518">
    <property type="entry name" value="HATPase_c"/>
    <property type="match status" value="1"/>
</dbReference>
<organism evidence="16 17">
    <name type="scientific">Nonomuraea jabiensis</name>
    <dbReference type="NCBI Taxonomy" id="882448"/>
    <lineage>
        <taxon>Bacteria</taxon>
        <taxon>Bacillati</taxon>
        <taxon>Actinomycetota</taxon>
        <taxon>Actinomycetes</taxon>
        <taxon>Streptosporangiales</taxon>
        <taxon>Streptosporangiaceae</taxon>
        <taxon>Nonomuraea</taxon>
    </lineage>
</organism>
<evidence type="ECO:0000256" key="6">
    <source>
        <dbReference type="ARBA" id="ARBA00022692"/>
    </source>
</evidence>
<comment type="caution">
    <text evidence="16">The sequence shown here is derived from an EMBL/GenBank/DDBJ whole genome shotgun (WGS) entry which is preliminary data.</text>
</comment>
<protein>
    <recommendedName>
        <fullName evidence="3">histidine kinase</fullName>
        <ecNumber evidence="3">2.7.13.3</ecNumber>
    </recommendedName>
</protein>
<dbReference type="SUPFAM" id="SSF55874">
    <property type="entry name" value="ATPase domain of HSP90 chaperone/DNA topoisomerase II/histidine kinase"/>
    <property type="match status" value="1"/>
</dbReference>
<evidence type="ECO:0000256" key="13">
    <source>
        <dbReference type="SAM" id="Phobius"/>
    </source>
</evidence>
<comment type="subcellular location">
    <subcellularLocation>
        <location evidence="2">Membrane</location>
    </subcellularLocation>
</comment>
<dbReference type="AlphaFoldDB" id="A0A7W9LFJ3"/>
<accession>A0A7W9LFJ3</accession>
<gene>
    <name evidence="16" type="ORF">HD596_008672</name>
</gene>
<evidence type="ECO:0000256" key="2">
    <source>
        <dbReference type="ARBA" id="ARBA00004370"/>
    </source>
</evidence>
<feature type="compositionally biased region" description="Pro residues" evidence="12">
    <location>
        <begin position="682"/>
        <end position="693"/>
    </location>
</feature>
<evidence type="ECO:0000256" key="5">
    <source>
        <dbReference type="ARBA" id="ARBA00022679"/>
    </source>
</evidence>
<dbReference type="SMART" id="SM00387">
    <property type="entry name" value="HATPase_c"/>
    <property type="match status" value="1"/>
</dbReference>
<keyword evidence="4" id="KW-0597">Phosphoprotein</keyword>
<evidence type="ECO:0000256" key="1">
    <source>
        <dbReference type="ARBA" id="ARBA00000085"/>
    </source>
</evidence>
<dbReference type="InterPro" id="IPR003594">
    <property type="entry name" value="HATPase_dom"/>
</dbReference>
<feature type="transmembrane region" description="Helical" evidence="13">
    <location>
        <begin position="341"/>
        <end position="363"/>
    </location>
</feature>
<sequence length="899" mass="96775">MTKQPTARGPRPRLAHVRRRQKRRLRLRDWRVRARLVALILIPTGVGVVLGAQQVITSWAAAGQYQRVLEKAELGDAVVELTHQLARERDLAVYFVAAGRPDGRAEPLRRQFAPVDEAVAAVRAKAQVLTPDHGESAWTITQQMISRLPEIPATRGIVQSTQLLALPALTKYSQIINAFQQFHDQIAQGGDQEALGNSVRALSALSKAHDAASQQRGLLAAVASAGRFQSGELERFMAARAQQESEIAVFRSVATLDELQTYDDTVTGTLVDRAEAIRLRALAQVTGGGRIDLDPDRKDDAERWFEAISGTVDGMWTVQRRLGESINVQSRTLQDSARRDALLAATYSLLLLLAVLMVTAIMAQSLVRPLRRLRTEALHIAGVRLPRTVRSLHEAGDGTTVAIPPIGVDSLDEVGEVARAFDEVHREAVRLAGEESRLRANVNAMFVSLSRRSQTLVQRQIKLIDGLERGEQDEQRLASLFTLDHLATRMRRNNENLLLLAGQEPPRRWNKPVSVADVVRACLSEVENYERVTPRIATRSAVSGQAVNDIIHLLAELVENALSFSPQTTSVVVTAAAIEGGGAVLSISDSGIGMVPDELAQANERLAHVPTVDVSVSRRMGLFVVARLAHRHGIRVQLHLNDSKGLTATVFLPEALLQPPAQPTPAASFGRPFDISDSWAATPPPVVPPPRPYSPAVGAGSADWPSFATDPEPDKPSTGWSASSIWPGVFDTPGARARFDLLRGGPGPVPGGSVPARAISVDPLGTGLGVAPVPDPDGYLPIFAAVKSAWFNHDTSDGAWSSPEADAGWSAAEAAASPANDGTTASGLPKRVPKANLVPGSADTPSVPKGVAPIPQISPEQVRDRMASYQQGFRAARDDICMRSIPPFDAGSTTREEGP</sequence>
<dbReference type="InterPro" id="IPR013587">
    <property type="entry name" value="Nitrate/nitrite_sensing"/>
</dbReference>
<dbReference type="Pfam" id="PF08376">
    <property type="entry name" value="NIT"/>
    <property type="match status" value="1"/>
</dbReference>
<dbReference type="PROSITE" id="PS50885">
    <property type="entry name" value="HAMP"/>
    <property type="match status" value="1"/>
</dbReference>
<proteinExistence type="predicted"/>
<keyword evidence="7" id="KW-0547">Nucleotide-binding</keyword>
<evidence type="ECO:0000256" key="7">
    <source>
        <dbReference type="ARBA" id="ARBA00022741"/>
    </source>
</evidence>
<keyword evidence="5" id="KW-0808">Transferase</keyword>
<keyword evidence="17" id="KW-1185">Reference proteome</keyword>
<dbReference type="EMBL" id="JACHMB010000001">
    <property type="protein sequence ID" value="MBB5781916.1"/>
    <property type="molecule type" value="Genomic_DNA"/>
</dbReference>
<dbReference type="CDD" id="cd06225">
    <property type="entry name" value="HAMP"/>
    <property type="match status" value="1"/>
</dbReference>
<dbReference type="PROSITE" id="PS50109">
    <property type="entry name" value="HIS_KIN"/>
    <property type="match status" value="1"/>
</dbReference>
<dbReference type="GO" id="GO:0016020">
    <property type="term" value="C:membrane"/>
    <property type="evidence" value="ECO:0007669"/>
    <property type="project" value="UniProtKB-SubCell"/>
</dbReference>
<evidence type="ECO:0000256" key="10">
    <source>
        <dbReference type="ARBA" id="ARBA00022989"/>
    </source>
</evidence>
<dbReference type="RefSeq" id="WP_185075127.1">
    <property type="nucleotide sequence ID" value="NZ_JACHMB010000001.1"/>
</dbReference>
<keyword evidence="8 16" id="KW-0418">Kinase</keyword>
<reference evidence="16 17" key="1">
    <citation type="submission" date="2020-08" db="EMBL/GenBank/DDBJ databases">
        <title>Sequencing the genomes of 1000 actinobacteria strains.</title>
        <authorList>
            <person name="Klenk H.-P."/>
        </authorList>
    </citation>
    <scope>NUCLEOTIDE SEQUENCE [LARGE SCALE GENOMIC DNA]</scope>
    <source>
        <strain evidence="16 17">DSM 45507</strain>
    </source>
</reference>
<dbReference type="Gene3D" id="3.30.565.10">
    <property type="entry name" value="Histidine kinase-like ATPase, C-terminal domain"/>
    <property type="match status" value="1"/>
</dbReference>
<evidence type="ECO:0000256" key="9">
    <source>
        <dbReference type="ARBA" id="ARBA00022840"/>
    </source>
</evidence>
<dbReference type="InterPro" id="IPR003660">
    <property type="entry name" value="HAMP_dom"/>
</dbReference>
<dbReference type="Proteomes" id="UP000579153">
    <property type="component" value="Unassembled WGS sequence"/>
</dbReference>
<dbReference type="GO" id="GO:0005524">
    <property type="term" value="F:ATP binding"/>
    <property type="evidence" value="ECO:0007669"/>
    <property type="project" value="UniProtKB-KW"/>
</dbReference>
<keyword evidence="11" id="KW-0902">Two-component regulatory system</keyword>
<dbReference type="InterPro" id="IPR036890">
    <property type="entry name" value="HATPase_C_sf"/>
</dbReference>
<evidence type="ECO:0000256" key="12">
    <source>
        <dbReference type="SAM" id="MobiDB-lite"/>
    </source>
</evidence>
<keyword evidence="13" id="KW-0472">Membrane</keyword>
<dbReference type="InterPro" id="IPR050980">
    <property type="entry name" value="2C_sensor_his_kinase"/>
</dbReference>
<evidence type="ECO:0000259" key="14">
    <source>
        <dbReference type="PROSITE" id="PS50109"/>
    </source>
</evidence>
<dbReference type="GO" id="GO:0000160">
    <property type="term" value="P:phosphorelay signal transduction system"/>
    <property type="evidence" value="ECO:0007669"/>
    <property type="project" value="UniProtKB-KW"/>
</dbReference>
<dbReference type="SMART" id="SM00304">
    <property type="entry name" value="HAMP"/>
    <property type="match status" value="1"/>
</dbReference>
<evidence type="ECO:0000256" key="8">
    <source>
        <dbReference type="ARBA" id="ARBA00022777"/>
    </source>
</evidence>
<feature type="region of interest" description="Disordered" evidence="12">
    <location>
        <begin position="680"/>
        <end position="725"/>
    </location>
</feature>
<feature type="region of interest" description="Disordered" evidence="12">
    <location>
        <begin position="797"/>
        <end position="870"/>
    </location>
</feature>
<keyword evidence="6 13" id="KW-0812">Transmembrane</keyword>
<evidence type="ECO:0000259" key="15">
    <source>
        <dbReference type="PROSITE" id="PS50885"/>
    </source>
</evidence>
<feature type="domain" description="Histidine kinase" evidence="14">
    <location>
        <begin position="550"/>
        <end position="656"/>
    </location>
</feature>
<evidence type="ECO:0000313" key="16">
    <source>
        <dbReference type="EMBL" id="MBB5781916.1"/>
    </source>
</evidence>
<dbReference type="PANTHER" id="PTHR44936">
    <property type="entry name" value="SENSOR PROTEIN CREC"/>
    <property type="match status" value="1"/>
</dbReference>
<keyword evidence="9" id="KW-0067">ATP-binding</keyword>